<gene>
    <name evidence="2" type="ORF">GCM10009817_04620</name>
</gene>
<sequence>MFTLTRPVCDSDVVLISKPVAEGIRAGTVTQAFRRWDAPRVKVGGLQLTSAGLVRFDSVSRVRDPERLTERDARAAGAKDLAALQRSLAPRTTRPSAPGGRGGRGGDTVYRIRLSWAGEDPRLALRDSIPDVEELAGIASRLRRLDARPTGPWTREILEWIRDNPRVVSKELAALRGVELLPMKADIRKLKALGLTISHDVGYELSPRGTAYLRWLEGRPG</sequence>
<accession>A0ABN2RFE1</accession>
<feature type="region of interest" description="Disordered" evidence="1">
    <location>
        <begin position="87"/>
        <end position="106"/>
    </location>
</feature>
<evidence type="ECO:0000313" key="2">
    <source>
        <dbReference type="EMBL" id="GAA1967792.1"/>
    </source>
</evidence>
<evidence type="ECO:0000256" key="1">
    <source>
        <dbReference type="SAM" id="MobiDB-lite"/>
    </source>
</evidence>
<comment type="caution">
    <text evidence="2">The sequence shown here is derived from an EMBL/GenBank/DDBJ whole genome shotgun (WGS) entry which is preliminary data.</text>
</comment>
<evidence type="ECO:0008006" key="4">
    <source>
        <dbReference type="Google" id="ProtNLM"/>
    </source>
</evidence>
<reference evidence="2 3" key="1">
    <citation type="journal article" date="2019" name="Int. J. Syst. Evol. Microbiol.">
        <title>The Global Catalogue of Microorganisms (GCM) 10K type strain sequencing project: providing services to taxonomists for standard genome sequencing and annotation.</title>
        <authorList>
            <consortium name="The Broad Institute Genomics Platform"/>
            <consortium name="The Broad Institute Genome Sequencing Center for Infectious Disease"/>
            <person name="Wu L."/>
            <person name="Ma J."/>
        </authorList>
    </citation>
    <scope>NUCLEOTIDE SEQUENCE [LARGE SCALE GENOMIC DNA]</scope>
    <source>
        <strain evidence="2 3">JCM 15628</strain>
    </source>
</reference>
<dbReference type="Proteomes" id="UP001500013">
    <property type="component" value="Unassembled WGS sequence"/>
</dbReference>
<protein>
    <recommendedName>
        <fullName evidence="4">ASCH domain-containing protein</fullName>
    </recommendedName>
</protein>
<organism evidence="2 3">
    <name type="scientific">Terrabacter lapilli</name>
    <dbReference type="NCBI Taxonomy" id="436231"/>
    <lineage>
        <taxon>Bacteria</taxon>
        <taxon>Bacillati</taxon>
        <taxon>Actinomycetota</taxon>
        <taxon>Actinomycetes</taxon>
        <taxon>Micrococcales</taxon>
        <taxon>Intrasporangiaceae</taxon>
        <taxon>Terrabacter</taxon>
    </lineage>
</organism>
<dbReference type="EMBL" id="BAAAPU010000003">
    <property type="protein sequence ID" value="GAA1967792.1"/>
    <property type="molecule type" value="Genomic_DNA"/>
</dbReference>
<name>A0ABN2RFE1_9MICO</name>
<evidence type="ECO:0000313" key="3">
    <source>
        <dbReference type="Proteomes" id="UP001500013"/>
    </source>
</evidence>
<proteinExistence type="predicted"/>
<keyword evidence="3" id="KW-1185">Reference proteome</keyword>